<dbReference type="RefSeq" id="WP_089819830.1">
    <property type="nucleotide sequence ID" value="NZ_FORQ01000002.1"/>
</dbReference>
<feature type="signal peptide" evidence="4">
    <location>
        <begin position="1"/>
        <end position="21"/>
    </location>
</feature>
<proteinExistence type="predicted"/>
<sequence length="954" mass="107536">MIKKLSLISLFTLLPASFYFAQTTVFAYIKDANGSPVESAEIDLKGTGNDVKADKIGYFQFVDLKSGHYQIVITKPNFETKVMEFDVASEKRKDLGVVTLYSSLTGADQGLAIIESTGDEENASQGTTVGLLQSSQDVFSRIAAYDLGAYWFRPRGIDGRTGETMMNGVSMVKADNGNVDFSNWGGLNEITRYPEVAANHAPSEYAFGGASAVIYKNTNASEYRKGFQATYSLTNRNYRNRASLRYTSGMSRSGWAVTAMAARRWAQEGIQEGTFYDAYGAFLGIEKKISDSHSVSLSAFAAPYRRSTASPSTQEVYDYRGVHYNSYWGWQDGEKRSERVRAGFQPIFQLQDFWKINSKSSLRTAVSYQFGKDKSARLDWQNVPNPSPQYYRYLPSYYDSLDPNASVPVTGDQTATTAQQAYADALRGWQTGDPNYTQINWDALYRRNTNQPAGEYFGVTGKRALYFQVNDVSDDKIFNAGTHFTHNFTDTSRLFLNISYQNYKSELYREVKDLLGADFALNRDPFAATNQPGESGLYNEGETDVVKREGDKINYDYNFRRQEIKVNPAFKFQTGNFDVFVSGLAGYSSSSREGLFKHYLYEDSFGKSADYNFWNFGLKGQIIYKINGRNFLVYNGAYFSQAPFLEDLFINPRVNSSVTPNIRNAVVNANDLSYIVSSPFIKMRLTGFLVDTENDTNVQRFFADGIQFQTTGADGTVSNVQSAFVTQVMSNVSKRNMGGELGVDVKITPTLSAQGLASYGQYTYRNDPNVYFASDATGTFEDGKSYLDLGKAYLKNYRQGGTPQQGYSVGLRYNSPKYWWLGANWNYLDDNFLDPSALLRTERFVQNPVTGTPYADLTEADLRRVLQPTKLPSAFFFNANAGKSWRFGSYYVLLTASVNNILDNTRYVTGGFEQTRRVTYPGYVEENNREFPLFGPKLWYTQGRSYFVNLQFRF</sequence>
<organism evidence="5 6">
    <name type="scientific">Kaistella treverensis</name>
    <dbReference type="NCBI Taxonomy" id="631455"/>
    <lineage>
        <taxon>Bacteria</taxon>
        <taxon>Pseudomonadati</taxon>
        <taxon>Bacteroidota</taxon>
        <taxon>Flavobacteriia</taxon>
        <taxon>Flavobacteriales</taxon>
        <taxon>Weeksellaceae</taxon>
        <taxon>Chryseobacterium group</taxon>
        <taxon>Kaistella</taxon>
    </lineage>
</organism>
<dbReference type="SUPFAM" id="SSF49464">
    <property type="entry name" value="Carboxypeptidase regulatory domain-like"/>
    <property type="match status" value="1"/>
</dbReference>
<comment type="subcellular location">
    <subcellularLocation>
        <location evidence="1">Cell outer membrane</location>
    </subcellularLocation>
</comment>
<evidence type="ECO:0000256" key="2">
    <source>
        <dbReference type="ARBA" id="ARBA00023136"/>
    </source>
</evidence>
<dbReference type="SUPFAM" id="SSF56935">
    <property type="entry name" value="Porins"/>
    <property type="match status" value="1"/>
</dbReference>
<evidence type="ECO:0000313" key="5">
    <source>
        <dbReference type="EMBL" id="SFI92883.1"/>
    </source>
</evidence>
<dbReference type="Proteomes" id="UP000242560">
    <property type="component" value="Unassembled WGS sequence"/>
</dbReference>
<name>A0A1I3M7D2_9FLAO</name>
<keyword evidence="2" id="KW-0472">Membrane</keyword>
<feature type="chain" id="PRO_5015314353" evidence="4">
    <location>
        <begin position="22"/>
        <end position="954"/>
    </location>
</feature>
<gene>
    <name evidence="5" type="ORF">SAMN05421638_1573</name>
</gene>
<dbReference type="InterPro" id="IPR036942">
    <property type="entry name" value="Beta-barrel_TonB_sf"/>
</dbReference>
<keyword evidence="5" id="KW-0645">Protease</keyword>
<dbReference type="GO" id="GO:0004180">
    <property type="term" value="F:carboxypeptidase activity"/>
    <property type="evidence" value="ECO:0007669"/>
    <property type="project" value="UniProtKB-KW"/>
</dbReference>
<dbReference type="EMBL" id="FORQ01000002">
    <property type="protein sequence ID" value="SFI92883.1"/>
    <property type="molecule type" value="Genomic_DNA"/>
</dbReference>
<evidence type="ECO:0000256" key="1">
    <source>
        <dbReference type="ARBA" id="ARBA00004442"/>
    </source>
</evidence>
<evidence type="ECO:0000313" key="6">
    <source>
        <dbReference type="Proteomes" id="UP000242560"/>
    </source>
</evidence>
<accession>A0A1I3M7D2</accession>
<evidence type="ECO:0000256" key="3">
    <source>
        <dbReference type="ARBA" id="ARBA00023237"/>
    </source>
</evidence>
<dbReference type="Gene3D" id="2.60.40.1120">
    <property type="entry name" value="Carboxypeptidase-like, regulatory domain"/>
    <property type="match status" value="1"/>
</dbReference>
<protein>
    <submittedName>
        <fullName evidence="5">Carboxypeptidase regulatory-like domain-containing protein</fullName>
    </submittedName>
</protein>
<keyword evidence="5" id="KW-0378">Hydrolase</keyword>
<keyword evidence="6" id="KW-1185">Reference proteome</keyword>
<dbReference type="InterPro" id="IPR008969">
    <property type="entry name" value="CarboxyPept-like_regulatory"/>
</dbReference>
<dbReference type="GO" id="GO:0009279">
    <property type="term" value="C:cell outer membrane"/>
    <property type="evidence" value="ECO:0007669"/>
    <property type="project" value="UniProtKB-SubCell"/>
</dbReference>
<keyword evidence="4" id="KW-0732">Signal</keyword>
<evidence type="ECO:0000256" key="4">
    <source>
        <dbReference type="SAM" id="SignalP"/>
    </source>
</evidence>
<dbReference type="Gene3D" id="2.40.170.20">
    <property type="entry name" value="TonB-dependent receptor, beta-barrel domain"/>
    <property type="match status" value="1"/>
</dbReference>
<keyword evidence="3" id="KW-0998">Cell outer membrane</keyword>
<reference evidence="6" key="1">
    <citation type="submission" date="2016-10" db="EMBL/GenBank/DDBJ databases">
        <authorList>
            <person name="Varghese N."/>
            <person name="Submissions S."/>
        </authorList>
    </citation>
    <scope>NUCLEOTIDE SEQUENCE [LARGE SCALE GENOMIC DNA]</scope>
    <source>
        <strain evidence="6">DSM 22251</strain>
    </source>
</reference>
<dbReference type="Pfam" id="PF13620">
    <property type="entry name" value="CarboxypepD_reg"/>
    <property type="match status" value="1"/>
</dbReference>
<keyword evidence="5" id="KW-0121">Carboxypeptidase</keyword>
<dbReference type="AlphaFoldDB" id="A0A1I3M7D2"/>